<dbReference type="GO" id="GO:0000175">
    <property type="term" value="F:3'-5'-RNA exonuclease activity"/>
    <property type="evidence" value="ECO:0007669"/>
    <property type="project" value="TreeGrafter"/>
</dbReference>
<dbReference type="OrthoDB" id="276515at2759"/>
<sequence length="332" mass="37085">MAALNRFIAAVCATIFLWPTLIYGRPSSSLAPRGWPWPWPDKSLSLRLMTFNVRYAANASGREKPWTERRGNLVTQVAFAAGTADNIFVGMQEVLHSQLEDIVSGLNNHPSSGGNDWVHIGVGRDDGKQKGEYSPILYRKSVWELVETSTKWLSETPDVPSYGWGAGNRRIVTIGVFQHKRSRELVLVMNTHLDHQVSEARLHGSELIIKLIGEYKKKQQYRCRIAGVMLTGDFNSEEGQEAYQVVTKSGVLVDPVKKFGDKNIYGNRKTFTGFDSDIGVSRIDYVFVGQGNLCGRRNSGTWDVSSYAVLPNRFDDGIIFSDHRAVVADARS</sequence>
<dbReference type="InterPro" id="IPR036691">
    <property type="entry name" value="Endo/exonu/phosph_ase_sf"/>
</dbReference>
<dbReference type="EMBL" id="LGUA01000209">
    <property type="protein sequence ID" value="OAX83155.1"/>
    <property type="molecule type" value="Genomic_DNA"/>
</dbReference>
<dbReference type="Gene3D" id="3.60.10.10">
    <property type="entry name" value="Endonuclease/exonuclease/phosphatase"/>
    <property type="match status" value="1"/>
</dbReference>
<accession>A0A1B7P298</accession>
<dbReference type="CDD" id="cd09083">
    <property type="entry name" value="EEP-1"/>
    <property type="match status" value="1"/>
</dbReference>
<dbReference type="Pfam" id="PF03372">
    <property type="entry name" value="Exo_endo_phos"/>
    <property type="match status" value="1"/>
</dbReference>
<dbReference type="Proteomes" id="UP000091918">
    <property type="component" value="Unassembled WGS sequence"/>
</dbReference>
<dbReference type="SUPFAM" id="SSF56219">
    <property type="entry name" value="DNase I-like"/>
    <property type="match status" value="1"/>
</dbReference>
<evidence type="ECO:0000313" key="2">
    <source>
        <dbReference type="EMBL" id="OAX83155.1"/>
    </source>
</evidence>
<feature type="domain" description="Endonuclease/exonuclease/phosphatase" evidence="1">
    <location>
        <begin position="49"/>
        <end position="323"/>
    </location>
</feature>
<organism evidence="2 3">
    <name type="scientific">Emergomyces africanus</name>
    <dbReference type="NCBI Taxonomy" id="1955775"/>
    <lineage>
        <taxon>Eukaryota</taxon>
        <taxon>Fungi</taxon>
        <taxon>Dikarya</taxon>
        <taxon>Ascomycota</taxon>
        <taxon>Pezizomycotina</taxon>
        <taxon>Eurotiomycetes</taxon>
        <taxon>Eurotiomycetidae</taxon>
        <taxon>Onygenales</taxon>
        <taxon>Ajellomycetaceae</taxon>
        <taxon>Emergomyces</taxon>
    </lineage>
</organism>
<reference evidence="2 3" key="1">
    <citation type="submission" date="2015-07" db="EMBL/GenBank/DDBJ databases">
        <title>Emmonsia species relationships and genome sequence.</title>
        <authorList>
            <person name="Cuomo C.A."/>
            <person name="Schwartz I.S."/>
            <person name="Kenyon C."/>
            <person name="de Hoog G.S."/>
            <person name="Govender N.P."/>
            <person name="Botha A."/>
            <person name="Moreno L."/>
            <person name="de Vries M."/>
            <person name="Munoz J.F."/>
            <person name="Stielow J.B."/>
        </authorList>
    </citation>
    <scope>NUCLEOTIDE SEQUENCE [LARGE SCALE GENOMIC DNA]</scope>
    <source>
        <strain evidence="2 3">CBS 136260</strain>
    </source>
</reference>
<dbReference type="InterPro" id="IPR005135">
    <property type="entry name" value="Endo/exonuclease/phosphatase"/>
</dbReference>
<dbReference type="PANTHER" id="PTHR12121:SF36">
    <property type="entry name" value="ENDONUCLEASE_EXONUCLEASE_PHOSPHATASE DOMAIN-CONTAINING PROTEIN"/>
    <property type="match status" value="1"/>
</dbReference>
<proteinExistence type="predicted"/>
<name>A0A1B7P298_9EURO</name>
<dbReference type="AlphaFoldDB" id="A0A1B7P298"/>
<dbReference type="InterPro" id="IPR050410">
    <property type="entry name" value="CCR4/nocturin_mRNA_transcr"/>
</dbReference>
<comment type="caution">
    <text evidence="2">The sequence shown here is derived from an EMBL/GenBank/DDBJ whole genome shotgun (WGS) entry which is preliminary data.</text>
</comment>
<keyword evidence="3" id="KW-1185">Reference proteome</keyword>
<gene>
    <name evidence="2" type="ORF">ACJ72_02497</name>
</gene>
<evidence type="ECO:0000259" key="1">
    <source>
        <dbReference type="Pfam" id="PF03372"/>
    </source>
</evidence>
<dbReference type="PANTHER" id="PTHR12121">
    <property type="entry name" value="CARBON CATABOLITE REPRESSOR PROTEIN 4"/>
    <property type="match status" value="1"/>
</dbReference>
<evidence type="ECO:0000313" key="3">
    <source>
        <dbReference type="Proteomes" id="UP000091918"/>
    </source>
</evidence>
<protein>
    <recommendedName>
        <fullName evidence="1">Endonuclease/exonuclease/phosphatase domain-containing protein</fullName>
    </recommendedName>
</protein>